<dbReference type="InterPro" id="IPR013783">
    <property type="entry name" value="Ig-like_fold"/>
</dbReference>
<accession>A0A9Q1IEC1</accession>
<dbReference type="InterPro" id="IPR014756">
    <property type="entry name" value="Ig_E-set"/>
</dbReference>
<protein>
    <recommendedName>
        <fullName evidence="2">NXPE C-terminal domain-containing protein</fullName>
    </recommendedName>
</protein>
<dbReference type="SUPFAM" id="SSF81296">
    <property type="entry name" value="E set domains"/>
    <property type="match status" value="1"/>
</dbReference>
<dbReference type="GO" id="GO:0007399">
    <property type="term" value="P:nervous system development"/>
    <property type="evidence" value="ECO:0007669"/>
    <property type="project" value="UniProtKB-ARBA"/>
</dbReference>
<dbReference type="Pfam" id="PF06312">
    <property type="entry name" value="Neurexophilin"/>
    <property type="match status" value="1"/>
</dbReference>
<evidence type="ECO:0000259" key="2">
    <source>
        <dbReference type="Pfam" id="PF24536"/>
    </source>
</evidence>
<dbReference type="PANTHER" id="PTHR16165">
    <property type="entry name" value="NXPE FAMILY MEMBER"/>
    <property type="match status" value="1"/>
</dbReference>
<evidence type="ECO:0000256" key="1">
    <source>
        <dbReference type="ARBA" id="ARBA00005431"/>
    </source>
</evidence>
<evidence type="ECO:0000313" key="3">
    <source>
        <dbReference type="EMBL" id="KAJ8336557.1"/>
    </source>
</evidence>
<sequence>MYHTHVQPEHDPTEIPFGERPIEDVMRSLWDELLTPGNFRSIQNCSSGRHSVVELEQPRAQYCVGDPLNVLVNTRDYRGTPKAYGGDLILARIHSPELQASASGEVTDLRNGSYHVRFHLFWPGNVQVSVILVHSSEAVQILRRISAHNYDKIIYTGTFYNGSKREESQCGVRLKTDKSLCEYGRKEDAEYYACFPPATLPCNTLRTMRSRNGPVSNLTRDEYQLLSQKHTGIQMRNRFAPVNVSSCPAGTRRPTEKCVAGFGMMSPVPTGYFFKNRWSSSVCQNGNFFSADAISRCLKGKKLKLMGDSTVRQWQERLFGLLKGLKHIKPFDHHYFDLAVDPQLNITVQWKMHGHPFVTGYNMVKDVCGYVYQELDTVAVGDLVVIGVGQHFRPFPLEIFIQRLVNIRKAILRLQARDPQAFIVIKLENTREFSSTMTHLSDWYGYVQNLAQRKVFRDLKVVLVDAWDMTTAANTFAIHPNSMVVSNELSLALSHLCHDT</sequence>
<dbReference type="EMBL" id="JAINUF010000019">
    <property type="protein sequence ID" value="KAJ8336557.1"/>
    <property type="molecule type" value="Genomic_DNA"/>
</dbReference>
<keyword evidence="4" id="KW-1185">Reference proteome</keyword>
<proteinExistence type="inferred from homology"/>
<comment type="caution">
    <text evidence="3">The sequence shown here is derived from an EMBL/GenBank/DDBJ whole genome shotgun (WGS) entry which is preliminary data.</text>
</comment>
<comment type="similarity">
    <text evidence="1">Belongs to the NXPE family.</text>
</comment>
<dbReference type="Gene3D" id="2.60.40.10">
    <property type="entry name" value="Immunoglobulins"/>
    <property type="match status" value="1"/>
</dbReference>
<dbReference type="PANTHER" id="PTHR16165:SF3">
    <property type="entry name" value="NXPE FAMILY MEMBER 1"/>
    <property type="match status" value="1"/>
</dbReference>
<organism evidence="3 4">
    <name type="scientific">Synaphobranchus kaupii</name>
    <name type="common">Kaup's arrowtooth eel</name>
    <dbReference type="NCBI Taxonomy" id="118154"/>
    <lineage>
        <taxon>Eukaryota</taxon>
        <taxon>Metazoa</taxon>
        <taxon>Chordata</taxon>
        <taxon>Craniata</taxon>
        <taxon>Vertebrata</taxon>
        <taxon>Euteleostomi</taxon>
        <taxon>Actinopterygii</taxon>
        <taxon>Neopterygii</taxon>
        <taxon>Teleostei</taxon>
        <taxon>Anguilliformes</taxon>
        <taxon>Synaphobranchidae</taxon>
        <taxon>Synaphobranchus</taxon>
    </lineage>
</organism>
<dbReference type="Pfam" id="PF24536">
    <property type="entry name" value="NXPE4_C"/>
    <property type="match status" value="1"/>
</dbReference>
<dbReference type="Proteomes" id="UP001152622">
    <property type="component" value="Chromosome 19"/>
</dbReference>
<evidence type="ECO:0000313" key="4">
    <source>
        <dbReference type="Proteomes" id="UP001152622"/>
    </source>
</evidence>
<feature type="domain" description="NXPE C-terminal" evidence="2">
    <location>
        <begin position="278"/>
        <end position="497"/>
    </location>
</feature>
<dbReference type="OrthoDB" id="5950832at2759"/>
<dbReference type="AlphaFoldDB" id="A0A9Q1IEC1"/>
<dbReference type="InterPro" id="IPR026845">
    <property type="entry name" value="NXPH/NXPE"/>
</dbReference>
<dbReference type="InterPro" id="IPR057106">
    <property type="entry name" value="NXPE4_C"/>
</dbReference>
<name>A0A9Q1IEC1_SYNKA</name>
<reference evidence="3" key="1">
    <citation type="journal article" date="2023" name="Science">
        <title>Genome structures resolve the early diversification of teleost fishes.</title>
        <authorList>
            <person name="Parey E."/>
            <person name="Louis A."/>
            <person name="Montfort J."/>
            <person name="Bouchez O."/>
            <person name="Roques C."/>
            <person name="Iampietro C."/>
            <person name="Lluch J."/>
            <person name="Castinel A."/>
            <person name="Donnadieu C."/>
            <person name="Desvignes T."/>
            <person name="Floi Bucao C."/>
            <person name="Jouanno E."/>
            <person name="Wen M."/>
            <person name="Mejri S."/>
            <person name="Dirks R."/>
            <person name="Jansen H."/>
            <person name="Henkel C."/>
            <person name="Chen W.J."/>
            <person name="Zahm M."/>
            <person name="Cabau C."/>
            <person name="Klopp C."/>
            <person name="Thompson A.W."/>
            <person name="Robinson-Rechavi M."/>
            <person name="Braasch I."/>
            <person name="Lecointre G."/>
            <person name="Bobe J."/>
            <person name="Postlethwait J.H."/>
            <person name="Berthelot C."/>
            <person name="Roest Crollius H."/>
            <person name="Guiguen Y."/>
        </authorList>
    </citation>
    <scope>NUCLEOTIDE SEQUENCE</scope>
    <source>
        <strain evidence="3">WJC10195</strain>
    </source>
</reference>
<gene>
    <name evidence="3" type="ORF">SKAU_G00377770</name>
</gene>